<dbReference type="PANTHER" id="PTHR43853:SF8">
    <property type="entry name" value="3-KETOACYL-COA THIOLASE, PEROXISOMAL"/>
    <property type="match status" value="1"/>
</dbReference>
<dbReference type="InterPro" id="IPR002155">
    <property type="entry name" value="Thiolase"/>
</dbReference>
<feature type="domain" description="Thiolase C-terminal" evidence="18">
    <location>
        <begin position="146"/>
        <end position="266"/>
    </location>
</feature>
<evidence type="ECO:0000256" key="10">
    <source>
        <dbReference type="ARBA" id="ARBA00036770"/>
    </source>
</evidence>
<dbReference type="SUPFAM" id="SSF53901">
    <property type="entry name" value="Thiolase-like"/>
    <property type="match status" value="2"/>
</dbReference>
<dbReference type="NCBIfam" id="TIGR01930">
    <property type="entry name" value="AcCoA-C-Actrans"/>
    <property type="match status" value="1"/>
</dbReference>
<evidence type="ECO:0000256" key="11">
    <source>
        <dbReference type="ARBA" id="ARBA00037000"/>
    </source>
</evidence>
<dbReference type="EMBL" id="GDHC01001816">
    <property type="protein sequence ID" value="JAQ16813.1"/>
    <property type="molecule type" value="Transcribed_RNA"/>
</dbReference>
<dbReference type="Gene3D" id="3.40.47.10">
    <property type="match status" value="1"/>
</dbReference>
<keyword evidence="5" id="KW-0276">Fatty acid metabolism</keyword>
<reference evidence="19" key="1">
    <citation type="journal article" date="2016" name="Gigascience">
        <title>De novo construction of an expanded transcriptome assembly for the western tarnished plant bug, Lygus hesperus.</title>
        <authorList>
            <person name="Tassone E.E."/>
            <person name="Geib S.M."/>
            <person name="Hall B."/>
            <person name="Fabrick J.A."/>
            <person name="Brent C.S."/>
            <person name="Hull J.J."/>
        </authorList>
    </citation>
    <scope>NUCLEOTIDE SEQUENCE</scope>
</reference>
<dbReference type="InterPro" id="IPR020616">
    <property type="entry name" value="Thiolase_N"/>
</dbReference>
<evidence type="ECO:0000256" key="9">
    <source>
        <dbReference type="ARBA" id="ARBA00023315"/>
    </source>
</evidence>
<sequence>MSQSPMTWEGQWNARVFINQNAKDCLLPMGITSENVAKQYNITREDQDSLAVQSHTKALEAIKTNRFKDEIVPIQITRQQDGEIKIHVIDKDEGPRPNTSMETLAKLKPAFAADGTTTAGNCSQVSDGAAVVILTTRKRAQELNLPILGSIRSFAVVGVPPSVMGIGPAFAIPKALKLCNLTTEDIDVYEINEAFASQACMCVKHLKLDWEKVNPNGGAIALGHPLGCTGARQLATLLYELRRRGQRYGVVSMCIGSGMGAAGIFEAEDISTASL</sequence>
<keyword evidence="6" id="KW-0809">Transit peptide</keyword>
<dbReference type="GO" id="GO:0005777">
    <property type="term" value="C:peroxisome"/>
    <property type="evidence" value="ECO:0007669"/>
    <property type="project" value="UniProtKB-SubCell"/>
</dbReference>
<dbReference type="InterPro" id="IPR016039">
    <property type="entry name" value="Thiolase-like"/>
</dbReference>
<comment type="similarity">
    <text evidence="3 16">Belongs to the thiolase-like superfamily. Thiolase family.</text>
</comment>
<gene>
    <name evidence="19" type="primary">Acaa1b</name>
    <name evidence="19" type="ORF">g.96352</name>
</gene>
<comment type="subcellular location">
    <subcellularLocation>
        <location evidence="1">Peroxisome</location>
    </subcellularLocation>
</comment>
<dbReference type="CDD" id="cd00751">
    <property type="entry name" value="thiolase"/>
    <property type="match status" value="1"/>
</dbReference>
<dbReference type="GO" id="GO:0010124">
    <property type="term" value="P:phenylacetate catabolic process"/>
    <property type="evidence" value="ECO:0007669"/>
    <property type="project" value="TreeGrafter"/>
</dbReference>
<evidence type="ECO:0000256" key="1">
    <source>
        <dbReference type="ARBA" id="ARBA00004275"/>
    </source>
</evidence>
<protein>
    <submittedName>
        <fullName evidence="19">3-ketoacyl-CoA thiolase B, peroxisomal</fullName>
    </submittedName>
</protein>
<evidence type="ECO:0000256" key="13">
    <source>
        <dbReference type="ARBA" id="ARBA00048001"/>
    </source>
</evidence>
<comment type="pathway">
    <text evidence="2">Lipid metabolism.</text>
</comment>
<comment type="catalytic activity">
    <reaction evidence="14">
        <text>an acyl-CoA + acetyl-CoA = a 3-oxoacyl-CoA + CoA</text>
        <dbReference type="Rhea" id="RHEA:21564"/>
        <dbReference type="ChEBI" id="CHEBI:57287"/>
        <dbReference type="ChEBI" id="CHEBI:57288"/>
        <dbReference type="ChEBI" id="CHEBI:58342"/>
        <dbReference type="ChEBI" id="CHEBI:90726"/>
        <dbReference type="EC" id="2.3.1.16"/>
    </reaction>
    <physiologicalReaction direction="right-to-left" evidence="14">
        <dbReference type="Rhea" id="RHEA:21566"/>
    </physiologicalReaction>
</comment>
<name>A0A146MAP0_LYGHE</name>
<dbReference type="PROSITE" id="PS00737">
    <property type="entry name" value="THIOLASE_2"/>
    <property type="match status" value="1"/>
</dbReference>
<keyword evidence="8" id="KW-0576">Peroxisome</keyword>
<evidence type="ECO:0000256" key="5">
    <source>
        <dbReference type="ARBA" id="ARBA00022832"/>
    </source>
</evidence>
<comment type="catalytic activity">
    <reaction evidence="10">
        <text>3-oxo-(6Z,9Z,12Z,15Z,18Z,21Z)-tetracosahexaenoyl-CoA + CoA = (4Z,7Z,10Z,13Z,16Z,19Z)-docosahexaenoyl-CoA + acetyl-CoA</text>
        <dbReference type="Rhea" id="RHEA:39131"/>
        <dbReference type="ChEBI" id="CHEBI:57287"/>
        <dbReference type="ChEBI" id="CHEBI:57288"/>
        <dbReference type="ChEBI" id="CHEBI:74298"/>
        <dbReference type="ChEBI" id="CHEBI:74304"/>
    </reaction>
    <physiologicalReaction direction="left-to-right" evidence="10">
        <dbReference type="Rhea" id="RHEA:39132"/>
    </physiologicalReaction>
</comment>
<comment type="catalytic activity">
    <reaction evidence="11">
        <text>2 acetyl-CoA = acetoacetyl-CoA + CoA</text>
        <dbReference type="Rhea" id="RHEA:21036"/>
        <dbReference type="ChEBI" id="CHEBI:57286"/>
        <dbReference type="ChEBI" id="CHEBI:57287"/>
        <dbReference type="ChEBI" id="CHEBI:57288"/>
        <dbReference type="EC" id="2.3.1.9"/>
    </reaction>
    <physiologicalReaction direction="right-to-left" evidence="11">
        <dbReference type="Rhea" id="RHEA:21038"/>
    </physiologicalReaction>
</comment>
<dbReference type="GO" id="GO:0003985">
    <property type="term" value="F:acetyl-CoA C-acetyltransferase activity"/>
    <property type="evidence" value="ECO:0007669"/>
    <property type="project" value="UniProtKB-EC"/>
</dbReference>
<evidence type="ECO:0000256" key="7">
    <source>
        <dbReference type="ARBA" id="ARBA00023098"/>
    </source>
</evidence>
<dbReference type="PANTHER" id="PTHR43853">
    <property type="entry name" value="3-KETOACYL-COA THIOLASE, PEROXISOMAL"/>
    <property type="match status" value="1"/>
</dbReference>
<dbReference type="GO" id="GO:0006635">
    <property type="term" value="P:fatty acid beta-oxidation"/>
    <property type="evidence" value="ECO:0007669"/>
    <property type="project" value="TreeGrafter"/>
</dbReference>
<evidence type="ECO:0000256" key="15">
    <source>
        <dbReference type="ARBA" id="ARBA00049306"/>
    </source>
</evidence>
<comment type="catalytic activity">
    <reaction evidence="15">
        <text>3-oxohexadecanedioyl-CoA + CoA = tetradecanedioyl-CoA + acetyl-CoA</text>
        <dbReference type="Rhea" id="RHEA:40343"/>
        <dbReference type="ChEBI" id="CHEBI:57287"/>
        <dbReference type="ChEBI" id="CHEBI:57288"/>
        <dbReference type="ChEBI" id="CHEBI:77081"/>
        <dbReference type="ChEBI" id="CHEBI:77084"/>
    </reaction>
    <physiologicalReaction direction="left-to-right" evidence="15">
        <dbReference type="Rhea" id="RHEA:40344"/>
    </physiologicalReaction>
</comment>
<evidence type="ECO:0000313" key="19">
    <source>
        <dbReference type="EMBL" id="JAQ16813.1"/>
    </source>
</evidence>
<comment type="catalytic activity">
    <reaction evidence="13">
        <text>hexanoyl-CoA + acetyl-CoA = 3-oxooctanoyl-CoA + CoA</text>
        <dbReference type="Rhea" id="RHEA:31203"/>
        <dbReference type="ChEBI" id="CHEBI:57287"/>
        <dbReference type="ChEBI" id="CHEBI:57288"/>
        <dbReference type="ChEBI" id="CHEBI:62619"/>
        <dbReference type="ChEBI" id="CHEBI:62620"/>
    </reaction>
    <physiologicalReaction direction="right-to-left" evidence="13">
        <dbReference type="Rhea" id="RHEA:31205"/>
    </physiologicalReaction>
</comment>
<organism evidence="19">
    <name type="scientific">Lygus hesperus</name>
    <name type="common">Western plant bug</name>
    <dbReference type="NCBI Taxonomy" id="30085"/>
    <lineage>
        <taxon>Eukaryota</taxon>
        <taxon>Metazoa</taxon>
        <taxon>Ecdysozoa</taxon>
        <taxon>Arthropoda</taxon>
        <taxon>Hexapoda</taxon>
        <taxon>Insecta</taxon>
        <taxon>Pterygota</taxon>
        <taxon>Neoptera</taxon>
        <taxon>Paraneoptera</taxon>
        <taxon>Hemiptera</taxon>
        <taxon>Heteroptera</taxon>
        <taxon>Panheteroptera</taxon>
        <taxon>Cimicomorpha</taxon>
        <taxon>Miridae</taxon>
        <taxon>Mirini</taxon>
        <taxon>Lygus</taxon>
    </lineage>
</organism>
<evidence type="ECO:0000256" key="2">
    <source>
        <dbReference type="ARBA" id="ARBA00005189"/>
    </source>
</evidence>
<comment type="catalytic activity">
    <reaction evidence="12">
        <text>tetradecanoyl-CoA + acetyl-CoA = 3-oxohexadecanoyl-CoA + CoA</text>
        <dbReference type="Rhea" id="RHEA:18161"/>
        <dbReference type="ChEBI" id="CHEBI:57287"/>
        <dbReference type="ChEBI" id="CHEBI:57288"/>
        <dbReference type="ChEBI" id="CHEBI:57349"/>
        <dbReference type="ChEBI" id="CHEBI:57385"/>
        <dbReference type="EC" id="2.3.1.155"/>
    </reaction>
    <physiologicalReaction direction="right-to-left" evidence="12">
        <dbReference type="Rhea" id="RHEA:18163"/>
    </physiologicalReaction>
</comment>
<evidence type="ECO:0000256" key="8">
    <source>
        <dbReference type="ARBA" id="ARBA00023140"/>
    </source>
</evidence>
<dbReference type="AlphaFoldDB" id="A0A146MAP0"/>
<evidence type="ECO:0000256" key="14">
    <source>
        <dbReference type="ARBA" id="ARBA00049178"/>
    </source>
</evidence>
<keyword evidence="9 16" id="KW-0012">Acyltransferase</keyword>
<dbReference type="InterPro" id="IPR050215">
    <property type="entry name" value="Thiolase-like_sf_Thiolase"/>
</dbReference>
<keyword evidence="4 16" id="KW-0808">Transferase</keyword>
<proteinExistence type="inferred from homology"/>
<keyword evidence="7" id="KW-0443">Lipid metabolism</keyword>
<dbReference type="Pfam" id="PF02803">
    <property type="entry name" value="Thiolase_C"/>
    <property type="match status" value="1"/>
</dbReference>
<evidence type="ECO:0000256" key="4">
    <source>
        <dbReference type="ARBA" id="ARBA00022679"/>
    </source>
</evidence>
<feature type="domain" description="Thiolase N-terminal" evidence="17">
    <location>
        <begin position="17"/>
        <end position="137"/>
    </location>
</feature>
<dbReference type="InterPro" id="IPR020610">
    <property type="entry name" value="Thiolase_AS"/>
</dbReference>
<evidence type="ECO:0000256" key="12">
    <source>
        <dbReference type="ARBA" id="ARBA00047485"/>
    </source>
</evidence>
<dbReference type="GO" id="GO:0050633">
    <property type="term" value="F:acetyl-CoA C-myristoyltransferase activity"/>
    <property type="evidence" value="ECO:0007669"/>
    <property type="project" value="UniProtKB-EC"/>
</dbReference>
<evidence type="ECO:0000256" key="3">
    <source>
        <dbReference type="ARBA" id="ARBA00010982"/>
    </source>
</evidence>
<dbReference type="PROSITE" id="PS00099">
    <property type="entry name" value="THIOLASE_3"/>
    <property type="match status" value="1"/>
</dbReference>
<dbReference type="InterPro" id="IPR020613">
    <property type="entry name" value="Thiolase_CS"/>
</dbReference>
<dbReference type="InterPro" id="IPR020617">
    <property type="entry name" value="Thiolase_C"/>
</dbReference>
<evidence type="ECO:0000256" key="6">
    <source>
        <dbReference type="ARBA" id="ARBA00022946"/>
    </source>
</evidence>
<evidence type="ECO:0000259" key="18">
    <source>
        <dbReference type="Pfam" id="PF02803"/>
    </source>
</evidence>
<dbReference type="Pfam" id="PF00108">
    <property type="entry name" value="Thiolase_N"/>
    <property type="match status" value="1"/>
</dbReference>
<evidence type="ECO:0000256" key="16">
    <source>
        <dbReference type="RuleBase" id="RU003557"/>
    </source>
</evidence>
<accession>A0A146MAP0</accession>
<evidence type="ECO:0000259" key="17">
    <source>
        <dbReference type="Pfam" id="PF00108"/>
    </source>
</evidence>